<dbReference type="InterPro" id="IPR020846">
    <property type="entry name" value="MFS_dom"/>
</dbReference>
<evidence type="ECO:0000256" key="2">
    <source>
        <dbReference type="ARBA" id="ARBA00022692"/>
    </source>
</evidence>
<evidence type="ECO:0000256" key="4">
    <source>
        <dbReference type="ARBA" id="ARBA00023136"/>
    </source>
</evidence>
<evidence type="ECO:0000259" key="6">
    <source>
        <dbReference type="PROSITE" id="PS50850"/>
    </source>
</evidence>
<keyword evidence="4 5" id="KW-0472">Membrane</keyword>
<dbReference type="InterPro" id="IPR011701">
    <property type="entry name" value="MFS"/>
</dbReference>
<reference evidence="8" key="1">
    <citation type="journal article" date="2019" name="Int. J. Syst. Evol. Microbiol.">
        <title>The Global Catalogue of Microorganisms (GCM) 10K type strain sequencing project: providing services to taxonomists for standard genome sequencing and annotation.</title>
        <authorList>
            <consortium name="The Broad Institute Genomics Platform"/>
            <consortium name="The Broad Institute Genome Sequencing Center for Infectious Disease"/>
            <person name="Wu L."/>
            <person name="Ma J."/>
        </authorList>
    </citation>
    <scope>NUCLEOTIDE SEQUENCE [LARGE SCALE GENOMIC DNA]</scope>
    <source>
        <strain evidence="8">CCM 7640</strain>
    </source>
</reference>
<feature type="transmembrane region" description="Helical" evidence="5">
    <location>
        <begin position="62"/>
        <end position="80"/>
    </location>
</feature>
<dbReference type="EMBL" id="BMCM01000005">
    <property type="protein sequence ID" value="GGD85339.1"/>
    <property type="molecule type" value="Genomic_DNA"/>
</dbReference>
<organism evidence="7 8">
    <name type="scientific">Microbacterium murale</name>
    <dbReference type="NCBI Taxonomy" id="1081040"/>
    <lineage>
        <taxon>Bacteria</taxon>
        <taxon>Bacillati</taxon>
        <taxon>Actinomycetota</taxon>
        <taxon>Actinomycetes</taxon>
        <taxon>Micrococcales</taxon>
        <taxon>Microbacteriaceae</taxon>
        <taxon>Microbacterium</taxon>
    </lineage>
</organism>
<proteinExistence type="predicted"/>
<keyword evidence="2 5" id="KW-0812">Transmembrane</keyword>
<feature type="transmembrane region" description="Helical" evidence="5">
    <location>
        <begin position="86"/>
        <end position="108"/>
    </location>
</feature>
<feature type="transmembrane region" description="Helical" evidence="5">
    <location>
        <begin position="120"/>
        <end position="142"/>
    </location>
</feature>
<feature type="transmembrane region" description="Helical" evidence="5">
    <location>
        <begin position="30"/>
        <end position="55"/>
    </location>
</feature>
<dbReference type="Proteomes" id="UP000629365">
    <property type="component" value="Unassembled WGS sequence"/>
</dbReference>
<evidence type="ECO:0000256" key="1">
    <source>
        <dbReference type="ARBA" id="ARBA00004651"/>
    </source>
</evidence>
<feature type="transmembrane region" description="Helical" evidence="5">
    <location>
        <begin position="148"/>
        <end position="171"/>
    </location>
</feature>
<feature type="transmembrane region" description="Helical" evidence="5">
    <location>
        <begin position="344"/>
        <end position="364"/>
    </location>
</feature>
<comment type="caution">
    <text evidence="7">The sequence shown here is derived from an EMBL/GenBank/DDBJ whole genome shotgun (WGS) entry which is preliminary data.</text>
</comment>
<comment type="subcellular location">
    <subcellularLocation>
        <location evidence="1">Cell membrane</location>
        <topology evidence="1">Multi-pass membrane protein</topology>
    </subcellularLocation>
</comment>
<name>A0ABQ1RX85_9MICO</name>
<evidence type="ECO:0000256" key="5">
    <source>
        <dbReference type="SAM" id="Phobius"/>
    </source>
</evidence>
<feature type="transmembrane region" description="Helical" evidence="5">
    <location>
        <begin position="287"/>
        <end position="307"/>
    </location>
</feature>
<keyword evidence="3 5" id="KW-1133">Transmembrane helix</keyword>
<feature type="transmembrane region" description="Helical" evidence="5">
    <location>
        <begin position="313"/>
        <end position="332"/>
    </location>
</feature>
<sequence>MLVAALSLRAPIIAVTPVLPDIVRDLGIGAAFAGLLTTAPVIMFAAITPIAALLIRRAGAELALLLSLSGVLLGTFVRAVPGYGAMLTGMFIIGAAITIGNVVVPVIIRRELPPERTAVATAAYSATLNVGSLVTALGTVPLAELTGWPLALLLWSTVTVVGLVLWVFHIIRSRSWRTAERASGETGPQQRTDTGETITGPLPVIVDNRVAAIVRRPIVWMLFAAFGMQSAIYYGMSTWLPTMLIDTTGADAATAGALASLFQGVAIIGALLAPVLLRYLGAVPAGVLMGACFAVMVLGMLFAPWLAAVWASFGAIAHSSGFVLIFTALVRVSRSDAEAATMSALVQGGGYLLAALGAPLLGALNEISGGWQVPMFVVIGATAVYSTALVSAMFVALRRR</sequence>
<dbReference type="Gene3D" id="1.20.1250.20">
    <property type="entry name" value="MFS general substrate transporter like domains"/>
    <property type="match status" value="2"/>
</dbReference>
<feature type="transmembrane region" description="Helical" evidence="5">
    <location>
        <begin position="256"/>
        <end position="280"/>
    </location>
</feature>
<dbReference type="InterPro" id="IPR052524">
    <property type="entry name" value="MFS_Cyanate_Porter"/>
</dbReference>
<feature type="transmembrane region" description="Helical" evidence="5">
    <location>
        <begin position="218"/>
        <end position="236"/>
    </location>
</feature>
<evidence type="ECO:0000313" key="8">
    <source>
        <dbReference type="Proteomes" id="UP000629365"/>
    </source>
</evidence>
<accession>A0ABQ1RX85</accession>
<dbReference type="SUPFAM" id="SSF103473">
    <property type="entry name" value="MFS general substrate transporter"/>
    <property type="match status" value="1"/>
</dbReference>
<gene>
    <name evidence="7" type="ORF">GCM10007269_30330</name>
</gene>
<protein>
    <submittedName>
        <fullName evidence="7">MFS transporter</fullName>
    </submittedName>
</protein>
<evidence type="ECO:0000313" key="7">
    <source>
        <dbReference type="EMBL" id="GGD85339.1"/>
    </source>
</evidence>
<evidence type="ECO:0000256" key="3">
    <source>
        <dbReference type="ARBA" id="ARBA00022989"/>
    </source>
</evidence>
<dbReference type="InterPro" id="IPR036259">
    <property type="entry name" value="MFS_trans_sf"/>
</dbReference>
<feature type="transmembrane region" description="Helical" evidence="5">
    <location>
        <begin position="376"/>
        <end position="397"/>
    </location>
</feature>
<dbReference type="PANTHER" id="PTHR23523:SF2">
    <property type="entry name" value="2-NITROIMIDAZOLE TRANSPORTER"/>
    <property type="match status" value="1"/>
</dbReference>
<dbReference type="PROSITE" id="PS50850">
    <property type="entry name" value="MFS"/>
    <property type="match status" value="1"/>
</dbReference>
<dbReference type="Pfam" id="PF07690">
    <property type="entry name" value="MFS_1"/>
    <property type="match status" value="1"/>
</dbReference>
<keyword evidence="8" id="KW-1185">Reference proteome</keyword>
<dbReference type="PANTHER" id="PTHR23523">
    <property type="match status" value="1"/>
</dbReference>
<feature type="domain" description="Major facilitator superfamily (MFS) profile" evidence="6">
    <location>
        <begin position="1"/>
        <end position="398"/>
    </location>
</feature>